<accession>A0A6B9F9M5</accession>
<dbReference type="InterPro" id="IPR013216">
    <property type="entry name" value="Methyltransf_11"/>
</dbReference>
<dbReference type="GO" id="GO:0032259">
    <property type="term" value="P:methylation"/>
    <property type="evidence" value="ECO:0007669"/>
    <property type="project" value="UniProtKB-KW"/>
</dbReference>
<dbReference type="PANTHER" id="PTHR43591">
    <property type="entry name" value="METHYLTRANSFERASE"/>
    <property type="match status" value="1"/>
</dbReference>
<gene>
    <name evidence="2" type="ORF">MMSR116_01205</name>
</gene>
<dbReference type="InterPro" id="IPR029063">
    <property type="entry name" value="SAM-dependent_MTases_sf"/>
</dbReference>
<dbReference type="Proteomes" id="UP000012488">
    <property type="component" value="Chromosome"/>
</dbReference>
<dbReference type="CDD" id="cd02440">
    <property type="entry name" value="AdoMet_MTases"/>
    <property type="match status" value="1"/>
</dbReference>
<dbReference type="Gene3D" id="1.10.8.900">
    <property type="match status" value="1"/>
</dbReference>
<dbReference type="GO" id="GO:0008757">
    <property type="term" value="F:S-adenosylmethionine-dependent methyltransferase activity"/>
    <property type="evidence" value="ECO:0007669"/>
    <property type="project" value="InterPro"/>
</dbReference>
<dbReference type="Pfam" id="PF08241">
    <property type="entry name" value="Methyltransf_11"/>
    <property type="match status" value="1"/>
</dbReference>
<evidence type="ECO:0000259" key="1">
    <source>
        <dbReference type="Pfam" id="PF08241"/>
    </source>
</evidence>
<dbReference type="AlphaFoldDB" id="A0A6B9F9M5"/>
<protein>
    <submittedName>
        <fullName evidence="2">Class I SAM-dependent methyltransferase</fullName>
    </submittedName>
</protein>
<dbReference type="Gene3D" id="3.40.50.150">
    <property type="entry name" value="Vaccinia Virus protein VP39"/>
    <property type="match status" value="1"/>
</dbReference>
<dbReference type="SUPFAM" id="SSF53335">
    <property type="entry name" value="S-adenosyl-L-methionine-dependent methyltransferases"/>
    <property type="match status" value="1"/>
</dbReference>
<evidence type="ECO:0000313" key="3">
    <source>
        <dbReference type="Proteomes" id="UP000012488"/>
    </source>
</evidence>
<proteinExistence type="predicted"/>
<sequence length="269" mass="29161">MPVRFGPSSSFAAVAPRYDATRRIPEVHLLACYDRLIAAGLFPERGRICDAGCGTGQISLPLAGCGYRVVGYDLAAEMVLRARAKVRPGWDALYAVADVRALPERDAACDAVVVSKLFMHIADWQAAALELIRVARPGAPIVHLRDRGAYGTEIRRHFTGRLRAAGFDRLFLGPDPGSNAALVALMTAQGWPLVPLATDDIGWRFETTAAETLRGLRERIFAEFWYVPEAAYATALAETEAWAAAEPGGLARTETMTPYLAVDLFRAAG</sequence>
<keyword evidence="2" id="KW-0489">Methyltransferase</keyword>
<dbReference type="EMBL" id="CP043538">
    <property type="protein sequence ID" value="QGY00680.1"/>
    <property type="molecule type" value="Genomic_DNA"/>
</dbReference>
<reference evidence="2 3" key="1">
    <citation type="journal article" date="2012" name="Genet. Mol. Biol.">
        <title>Analysis of 16S rRNA and mxaF genes revealing insights into Methylobacterium niche-specific plant association.</title>
        <authorList>
            <person name="Dourado M.N."/>
            <person name="Andreote F.D."/>
            <person name="Dini-Andreote F."/>
            <person name="Conti R."/>
            <person name="Araujo J.M."/>
            <person name="Araujo W.L."/>
        </authorList>
    </citation>
    <scope>NUCLEOTIDE SEQUENCE [LARGE SCALE GENOMIC DNA]</scope>
    <source>
        <strain evidence="2 3">SR1.6/6</strain>
    </source>
</reference>
<feature type="domain" description="Methyltransferase type 11" evidence="1">
    <location>
        <begin position="50"/>
        <end position="139"/>
    </location>
</feature>
<reference evidence="2 3" key="2">
    <citation type="journal article" date="2013" name="Genome Announc.">
        <title>Draft Genome Sequence of Methylobacterium mesophilicum Strain SR1.6/6, Isolated from Citrus sinensis.</title>
        <authorList>
            <person name="Marinho Almeida D."/>
            <person name="Dini-Andreote F."/>
            <person name="Camargo Neves A.A."/>
            <person name="Juca Ramos R.T."/>
            <person name="Andreote F.D."/>
            <person name="Carneiro A.R."/>
            <person name="Oliveira de Souza Lima A."/>
            <person name="Caracciolo Gomes de Sa P.H."/>
            <person name="Ribeiro Barbosa M.S."/>
            <person name="Araujo W.L."/>
            <person name="Silva A."/>
        </authorList>
    </citation>
    <scope>NUCLEOTIDE SEQUENCE [LARGE SCALE GENOMIC DNA]</scope>
    <source>
        <strain evidence="2 3">SR1.6/6</strain>
    </source>
</reference>
<name>A0A6B9F9M5_9HYPH</name>
<dbReference type="KEGG" id="mmes:MMSR116_01205"/>
<organism evidence="2 3">
    <name type="scientific">Methylobacterium mesophilicum SR1.6/6</name>
    <dbReference type="NCBI Taxonomy" id="908290"/>
    <lineage>
        <taxon>Bacteria</taxon>
        <taxon>Pseudomonadati</taxon>
        <taxon>Pseudomonadota</taxon>
        <taxon>Alphaproteobacteria</taxon>
        <taxon>Hyphomicrobiales</taxon>
        <taxon>Methylobacteriaceae</taxon>
        <taxon>Methylobacterium</taxon>
    </lineage>
</organism>
<dbReference type="RefSeq" id="WP_010686788.1">
    <property type="nucleotide sequence ID" value="NZ_CP043538.1"/>
</dbReference>
<evidence type="ECO:0000313" key="2">
    <source>
        <dbReference type="EMBL" id="QGY00680.1"/>
    </source>
</evidence>
<keyword evidence="2" id="KW-0808">Transferase</keyword>
<dbReference type="OrthoDB" id="9804312at2"/>